<feature type="signal peptide" evidence="1">
    <location>
        <begin position="1"/>
        <end position="19"/>
    </location>
</feature>
<organism evidence="3 4">
    <name type="scientific">Draconibacterium orientale</name>
    <dbReference type="NCBI Taxonomy" id="1168034"/>
    <lineage>
        <taxon>Bacteria</taxon>
        <taxon>Pseudomonadati</taxon>
        <taxon>Bacteroidota</taxon>
        <taxon>Bacteroidia</taxon>
        <taxon>Marinilabiliales</taxon>
        <taxon>Prolixibacteraceae</taxon>
        <taxon>Draconibacterium</taxon>
    </lineage>
</organism>
<gene>
    <name evidence="3" type="ORF">SAMN05444285_102210</name>
</gene>
<dbReference type="AlphaFoldDB" id="A0A1H9ZNA6"/>
<proteinExistence type="predicted"/>
<dbReference type="Pfam" id="PF21544">
    <property type="entry name" value="PorZ_N_b_propeller"/>
    <property type="match status" value="1"/>
</dbReference>
<sequence length="772" mass="86064">MRRYLLSAFLVLTFLLSQAQRQQGSWQDYLSYNKASKIAVSSDKVFCVTEGGLFYYELEDNSVNKFGGAIQLSDFGVSTIAYSEQNKVLVIAYSNSNIDLLYDNGEVVNLSDIKRKTIVGNKVINNIAFAENEAYLACGFGIVVLNLDRQEVKDTYYIGDGGSSLEVNDIETDENSIFAATNQGIYRADKNEPNLANFANWIHVDDIPHPEGIFNHLVYHAGKVIANYAAGEWYMDEMFMLNNGTWEPYNPEIRFAFDLQSNGSYLCIASRDVVFIIDSNHEPIGRIDGYKFNDRTVESIAPKSAGVSADGSVWIADDKEVLVRYYSERFEQTLPPGPINNDMYFVGAFNSEIWMCAGGTNGYLSPVFQRFGSDGWSYFTNVTHPELKGFHNILAVEVDPRDPDHFFVASWGGGLLEYRKDELVERYYNLNSPLETALPEQPNEPFTRVGGMSFDSEGNLWITNAECAHNLHKLTPSGEWESFELPDIANRYNVSDIIVNKNDDKWMLIPGGHDAYVINKTGDQKKRLLVQTYFSNGTDNIITPMHDVFSIAEDREGAIWIGSAQGVAVYSNPSRIWNSDNFYATHPGLDLNDGIYHPLLETETVTAIAVDGANRKWLGTQNSGVFLVSETGEAEVLHFTTENSPLLSNTILSIAINQKNGEVFFGTDKGLISYQGEATGGADTYSDVYVYPNPVRETYDGPVTIAGLIENTDVKITDITGNLVYKTTSFGGQAVWDGNNLNGNRVKTGVYLVFCNDENGEESHVTKILFIH</sequence>
<keyword evidence="1" id="KW-0732">Signal</keyword>
<evidence type="ECO:0000313" key="4">
    <source>
        <dbReference type="Proteomes" id="UP000181981"/>
    </source>
</evidence>
<name>A0A1H9ZNA6_9BACT</name>
<reference evidence="3 4" key="1">
    <citation type="submission" date="2016-10" db="EMBL/GenBank/DDBJ databases">
        <authorList>
            <person name="de Groot N.N."/>
        </authorList>
    </citation>
    <scope>NUCLEOTIDE SEQUENCE [LARGE SCALE GENOMIC DNA]</scope>
    <source>
        <strain evidence="3 4">DSM 25947</strain>
    </source>
</reference>
<accession>A0A1H9ZNA6</accession>
<evidence type="ECO:0000313" key="3">
    <source>
        <dbReference type="EMBL" id="SES83153.1"/>
    </source>
</evidence>
<dbReference type="InterPro" id="IPR026444">
    <property type="entry name" value="Secre_tail"/>
</dbReference>
<dbReference type="InterPro" id="IPR015943">
    <property type="entry name" value="WD40/YVTN_repeat-like_dom_sf"/>
</dbReference>
<dbReference type="InterPro" id="IPR011044">
    <property type="entry name" value="Quino_amine_DH_bsu"/>
</dbReference>
<dbReference type="NCBIfam" id="TIGR04183">
    <property type="entry name" value="Por_Secre_tail"/>
    <property type="match status" value="1"/>
</dbReference>
<dbReference type="InterPro" id="IPR048954">
    <property type="entry name" value="PorZ_N"/>
</dbReference>
<feature type="chain" id="PRO_5010293033" evidence="1">
    <location>
        <begin position="20"/>
        <end position="772"/>
    </location>
</feature>
<dbReference type="Proteomes" id="UP000181981">
    <property type="component" value="Unassembled WGS sequence"/>
</dbReference>
<dbReference type="SUPFAM" id="SSF50969">
    <property type="entry name" value="YVTN repeat-like/Quinoprotein amine dehydrogenase"/>
    <property type="match status" value="1"/>
</dbReference>
<evidence type="ECO:0000256" key="1">
    <source>
        <dbReference type="SAM" id="SignalP"/>
    </source>
</evidence>
<protein>
    <submittedName>
        <fullName evidence="3">Por secretion system C-terminal sorting domain-containing protein</fullName>
    </submittedName>
</protein>
<dbReference type="OrthoDB" id="9807410at2"/>
<dbReference type="EMBL" id="FOHT01000002">
    <property type="protein sequence ID" value="SES83153.1"/>
    <property type="molecule type" value="Genomic_DNA"/>
</dbReference>
<dbReference type="Gene3D" id="2.130.10.10">
    <property type="entry name" value="YVTN repeat-like/Quinoprotein amine dehydrogenase"/>
    <property type="match status" value="3"/>
</dbReference>
<evidence type="ECO:0000259" key="2">
    <source>
        <dbReference type="Pfam" id="PF21544"/>
    </source>
</evidence>
<dbReference type="SUPFAM" id="SSF63829">
    <property type="entry name" value="Calcium-dependent phosphotriesterase"/>
    <property type="match status" value="2"/>
</dbReference>
<feature type="domain" description="PorZ N-terminal beta-propeller" evidence="2">
    <location>
        <begin position="45"/>
        <end position="201"/>
    </location>
</feature>
<dbReference type="RefSeq" id="WP_038557455.1">
    <property type="nucleotide sequence ID" value="NZ_FOHT01000002.1"/>
</dbReference>